<dbReference type="AlphaFoldDB" id="A0A1I1WDL5"/>
<dbReference type="PANTHER" id="PTHR37292:SF2">
    <property type="entry name" value="DUF262 DOMAIN-CONTAINING PROTEIN"/>
    <property type="match status" value="1"/>
</dbReference>
<dbReference type="Gene3D" id="3.30.950.30">
    <property type="entry name" value="Schlafen, AAA domain"/>
    <property type="match status" value="1"/>
</dbReference>
<dbReference type="RefSeq" id="WP_175496743.1">
    <property type="nucleotide sequence ID" value="NZ_FOMZ01000005.1"/>
</dbReference>
<evidence type="ECO:0000259" key="2">
    <source>
        <dbReference type="Pfam" id="PF03235"/>
    </source>
</evidence>
<dbReference type="InterPro" id="IPR038461">
    <property type="entry name" value="Schlafen_AlbA_2_dom_sf"/>
</dbReference>
<gene>
    <name evidence="4" type="ORF">SAMN04487819_105178</name>
</gene>
<sequence length="776" mass="87738">MEKKFTSDEIPLAQLLDQVRTGKVQLPDFQRGWVWDDGHIASLLASISTSYPIGAVMTLQTGNPDVRFRPRPLEGAKPDPSVEPEFLLLDGQQRMTSLYLALSSGGAVPTQDARGNNLRQRYYADINACLDPFKEREDAVFGVPEDGIVRTFRGEVLIDVSSRDAEVTSEMFPLDIVLDYSETMSWQLKYIQYGPGEHNARVERWKAFTENVINAFVHYQVPAIQLVRSTPKEAVCQVFEKVNTGGVTLTVFELLTATYAADDYHLREDWNGRANRFAKHPVLGLFQATDFLQTITLLSTYERRQRQLAVKPGDDKAPPVSCKRRDILRLELTEYRKWADTVSDALERVVSFLHGEHVFHARDLPYSTQLVPLTALFVLLGEDAEKHHNRQRLRQWYWCGVFGEMYGGSTETRFAYDLVDVAAWIADDGSEPRTVREAQFQAERLLTLRTRNSAAYKGLYALQMKRGARDFHTGDTINMQSYLSDSIDIRHLFPQRWCSANEISDSIANSIVNKTAIDARTNRRIGNSAPSRYLSRIESVHGIETGELDAILHSHDVDPITLRNDDFAGFFNHRFERLIKQIEESMGKPVNRSADRSESPFVDRDKEPEQLRSHVKSLIAAEESKVVEFKATARRNLHTGEKDPANEWKIVKSIAGFMNAHGGNLLVGVTDEGSVIGVDEDFQFVSGGDRDGWELWLTDLIASALGSTAAAEMTVKFCDIDDHVVSKIEVGPSAKPIFATPQKGEKKPCFFVRINNSTRELLGQEILDYQQRRWPS</sequence>
<feature type="region of interest" description="Disordered" evidence="1">
    <location>
        <begin position="586"/>
        <end position="607"/>
    </location>
</feature>
<dbReference type="InterPro" id="IPR007421">
    <property type="entry name" value="Schlafen_AlbA_2_dom"/>
</dbReference>
<dbReference type="EMBL" id="FOMZ01000005">
    <property type="protein sequence ID" value="SFD93172.1"/>
    <property type="molecule type" value="Genomic_DNA"/>
</dbReference>
<name>A0A1I1WDL5_9ACTN</name>
<dbReference type="Proteomes" id="UP000198716">
    <property type="component" value="Unassembled WGS sequence"/>
</dbReference>
<evidence type="ECO:0000259" key="3">
    <source>
        <dbReference type="Pfam" id="PF04326"/>
    </source>
</evidence>
<dbReference type="Pfam" id="PF03235">
    <property type="entry name" value="GmrSD_N"/>
    <property type="match status" value="1"/>
</dbReference>
<dbReference type="Pfam" id="PF04326">
    <property type="entry name" value="SLFN_AlbA_2"/>
    <property type="match status" value="1"/>
</dbReference>
<feature type="domain" description="GmrSD restriction endonucleases N-terminal" evidence="2">
    <location>
        <begin position="12"/>
        <end position="259"/>
    </location>
</feature>
<evidence type="ECO:0000256" key="1">
    <source>
        <dbReference type="SAM" id="MobiDB-lite"/>
    </source>
</evidence>
<feature type="compositionally biased region" description="Basic and acidic residues" evidence="1">
    <location>
        <begin position="593"/>
        <end position="607"/>
    </location>
</feature>
<keyword evidence="5" id="KW-1185">Reference proteome</keyword>
<evidence type="ECO:0000313" key="5">
    <source>
        <dbReference type="Proteomes" id="UP000198716"/>
    </source>
</evidence>
<evidence type="ECO:0008006" key="6">
    <source>
        <dbReference type="Google" id="ProtNLM"/>
    </source>
</evidence>
<organism evidence="4 5">
    <name type="scientific">Actinopolyspora alba</name>
    <dbReference type="NCBI Taxonomy" id="673379"/>
    <lineage>
        <taxon>Bacteria</taxon>
        <taxon>Bacillati</taxon>
        <taxon>Actinomycetota</taxon>
        <taxon>Actinomycetes</taxon>
        <taxon>Actinopolysporales</taxon>
        <taxon>Actinopolysporaceae</taxon>
        <taxon>Actinopolyspora</taxon>
        <taxon>Actinopolyspora alba group</taxon>
    </lineage>
</organism>
<evidence type="ECO:0000313" key="4">
    <source>
        <dbReference type="EMBL" id="SFD93172.1"/>
    </source>
</evidence>
<protein>
    <recommendedName>
        <fullName evidence="6">DNA-binding domain-containing protein</fullName>
    </recommendedName>
</protein>
<dbReference type="InterPro" id="IPR004919">
    <property type="entry name" value="GmrSD_N"/>
</dbReference>
<proteinExistence type="predicted"/>
<feature type="domain" description="Schlafen AlbA-2" evidence="3">
    <location>
        <begin position="623"/>
        <end position="760"/>
    </location>
</feature>
<reference evidence="5" key="1">
    <citation type="submission" date="2016-10" db="EMBL/GenBank/DDBJ databases">
        <authorList>
            <person name="Varghese N."/>
            <person name="Submissions S."/>
        </authorList>
    </citation>
    <scope>NUCLEOTIDE SEQUENCE [LARGE SCALE GENOMIC DNA]</scope>
    <source>
        <strain evidence="5">DSM 45004</strain>
    </source>
</reference>
<dbReference type="PANTHER" id="PTHR37292">
    <property type="entry name" value="VNG6097C"/>
    <property type="match status" value="1"/>
</dbReference>
<accession>A0A1I1WDL5</accession>